<accession>A0A5C6C7T8</accession>
<evidence type="ECO:0000313" key="2">
    <source>
        <dbReference type="Proteomes" id="UP000319908"/>
    </source>
</evidence>
<dbReference type="Pfam" id="PF04883">
    <property type="entry name" value="HK97-gp10_like"/>
    <property type="match status" value="1"/>
</dbReference>
<sequence length="142" mass="14975">MITQKLETNQDAATLVERIEANLRAGALTKAAKAAGQIVVDDAKPRVTAPGYKGDKAGLPALRDSIVVVVRDYPTITLAIVGAAWPDGAHGHLVENGHLQKLKDGTTMHVPPHPWLRPAVDATQAAQQNAVEAELIAAAPEK</sequence>
<name>A0A5C6C7T8_9BACT</name>
<dbReference type="OrthoDB" id="886754at2"/>
<protein>
    <recommendedName>
        <fullName evidence="3">HK97 gp10 family phage protein</fullName>
    </recommendedName>
</protein>
<dbReference type="Proteomes" id="UP000319908">
    <property type="component" value="Unassembled WGS sequence"/>
</dbReference>
<dbReference type="EMBL" id="SJPU01000001">
    <property type="protein sequence ID" value="TWU19561.1"/>
    <property type="molecule type" value="Genomic_DNA"/>
</dbReference>
<evidence type="ECO:0008006" key="3">
    <source>
        <dbReference type="Google" id="ProtNLM"/>
    </source>
</evidence>
<proteinExistence type="predicted"/>
<keyword evidence="2" id="KW-1185">Reference proteome</keyword>
<dbReference type="InterPro" id="IPR010064">
    <property type="entry name" value="HK97-gp10_tail"/>
</dbReference>
<gene>
    <name evidence="1" type="ORF">Poly21_17350</name>
</gene>
<organism evidence="1 2">
    <name type="scientific">Allorhodopirellula heiligendammensis</name>
    <dbReference type="NCBI Taxonomy" id="2714739"/>
    <lineage>
        <taxon>Bacteria</taxon>
        <taxon>Pseudomonadati</taxon>
        <taxon>Planctomycetota</taxon>
        <taxon>Planctomycetia</taxon>
        <taxon>Pirellulales</taxon>
        <taxon>Pirellulaceae</taxon>
        <taxon>Allorhodopirellula</taxon>
    </lineage>
</organism>
<reference evidence="1 2" key="1">
    <citation type="journal article" date="2020" name="Antonie Van Leeuwenhoek">
        <title>Rhodopirellula heiligendammensis sp. nov., Rhodopirellula pilleata sp. nov., and Rhodopirellula solitaria sp. nov. isolated from natural or artificial marine surfaces in Northern Germany and California, USA, and emended description of the genus Rhodopirellula.</title>
        <authorList>
            <person name="Kallscheuer N."/>
            <person name="Wiegand S."/>
            <person name="Jogler M."/>
            <person name="Boedeker C."/>
            <person name="Peeters S.H."/>
            <person name="Rast P."/>
            <person name="Heuer A."/>
            <person name="Jetten M.S.M."/>
            <person name="Rohde M."/>
            <person name="Jogler C."/>
        </authorList>
    </citation>
    <scope>NUCLEOTIDE SEQUENCE [LARGE SCALE GENOMIC DNA]</scope>
    <source>
        <strain evidence="1 2">Poly21</strain>
    </source>
</reference>
<dbReference type="RefSeq" id="WP_146406344.1">
    <property type="nucleotide sequence ID" value="NZ_SJPU01000001.1"/>
</dbReference>
<evidence type="ECO:0000313" key="1">
    <source>
        <dbReference type="EMBL" id="TWU19561.1"/>
    </source>
</evidence>
<dbReference type="AlphaFoldDB" id="A0A5C6C7T8"/>
<comment type="caution">
    <text evidence="1">The sequence shown here is derived from an EMBL/GenBank/DDBJ whole genome shotgun (WGS) entry which is preliminary data.</text>
</comment>